<evidence type="ECO:0000313" key="4">
    <source>
        <dbReference type="Proteomes" id="UP000007484"/>
    </source>
</evidence>
<feature type="compositionally biased region" description="Basic and acidic residues" evidence="2">
    <location>
        <begin position="78"/>
        <end position="91"/>
    </location>
</feature>
<feature type="region of interest" description="Disordered" evidence="2">
    <location>
        <begin position="49"/>
        <end position="116"/>
    </location>
</feature>
<protein>
    <submittedName>
        <fullName evidence="3">Uncharacterized protein</fullName>
    </submittedName>
</protein>
<evidence type="ECO:0000256" key="2">
    <source>
        <dbReference type="SAM" id="MobiDB-lite"/>
    </source>
</evidence>
<dbReference type="STRING" id="768700.MSU_0178"/>
<organism evidence="3 4">
    <name type="scientific">Mycoplasma suis (strain Illinois)</name>
    <dbReference type="NCBI Taxonomy" id="768700"/>
    <lineage>
        <taxon>Bacteria</taxon>
        <taxon>Bacillati</taxon>
        <taxon>Mycoplasmatota</taxon>
        <taxon>Mollicutes</taxon>
        <taxon>Mycoplasmataceae</taxon>
        <taxon>Mycoplasma</taxon>
    </lineage>
</organism>
<dbReference type="RefSeq" id="WP_013609675.1">
    <property type="nucleotide sequence ID" value="NC_015155.1"/>
</dbReference>
<name>F0QQF2_MYCSL</name>
<keyword evidence="4" id="KW-1185">Reference proteome</keyword>
<feature type="compositionally biased region" description="Basic and acidic residues" evidence="2">
    <location>
        <begin position="49"/>
        <end position="70"/>
    </location>
</feature>
<evidence type="ECO:0000313" key="3">
    <source>
        <dbReference type="EMBL" id="ADX97722.1"/>
    </source>
</evidence>
<keyword evidence="1" id="KW-0175">Coiled coil</keyword>
<feature type="compositionally biased region" description="Polar residues" evidence="2">
    <location>
        <begin position="92"/>
        <end position="114"/>
    </location>
</feature>
<dbReference type="AlphaFoldDB" id="F0QQF2"/>
<dbReference type="EMBL" id="CP002525">
    <property type="protein sequence ID" value="ADX97722.1"/>
    <property type="molecule type" value="Genomic_DNA"/>
</dbReference>
<gene>
    <name evidence="3" type="ordered locus">MSU_0178</name>
</gene>
<accession>F0QQF2</accession>
<proteinExistence type="predicted"/>
<reference evidence="3 4" key="1">
    <citation type="journal article" date="2011" name="J. Bacteriol.">
        <title>Complete genome sequences of two hemotropic Mycoplasmas, Mycoplasma haemofelis strain Ohio2 and Mycoplasma suis strain Illinois.</title>
        <authorList>
            <person name="Messick J.B."/>
            <person name="Santos A.P."/>
            <person name="Guimaraes A.M."/>
        </authorList>
    </citation>
    <scope>NUCLEOTIDE SEQUENCE [LARGE SCALE GENOMIC DNA]</scope>
    <source>
        <strain evidence="3 4">Illinois</strain>
    </source>
</reference>
<dbReference type="Proteomes" id="UP000007484">
    <property type="component" value="Chromosome"/>
</dbReference>
<sequence length="295" mass="34227">MENINKQNENLEILSIESQDSILFFEKEIDSFSNSVTVQQLYKEVKKDSETRKIEGESKRNLEEAKEKVSNHSSNFQKVKEDIKKWEEKNKSQVLESSSPETSRSKRQTQQVQEEVNILPQDERQALFCFYKKFSELRDKKKGLSKQLQNVEEGRNSEELESQALSSKSGILEALEKIGWKEQNMDKLGKYLRGEIKDDGDPIAILLGNFELLQTLRDKSNEWKKKTEDFIRGQRSRRRVGWSDPRHDELLNSSLDIFKKQAGSVEGEVVMKIASRLMGEMSTEDLEGILSEKQE</sequence>
<dbReference type="KEGG" id="mss:MSU_0178"/>
<dbReference type="HOGENOM" id="CLU_064929_0_0_14"/>
<evidence type="ECO:0000256" key="1">
    <source>
        <dbReference type="SAM" id="Coils"/>
    </source>
</evidence>
<feature type="coiled-coil region" evidence="1">
    <location>
        <begin position="134"/>
        <end position="161"/>
    </location>
</feature>